<accession>A0ABV8E062</accession>
<keyword evidence="2" id="KW-1185">Reference proteome</keyword>
<dbReference type="EMBL" id="JBHSAX010000019">
    <property type="protein sequence ID" value="MFC3965162.1"/>
    <property type="molecule type" value="Genomic_DNA"/>
</dbReference>
<dbReference type="Proteomes" id="UP001595696">
    <property type="component" value="Unassembled WGS sequence"/>
</dbReference>
<evidence type="ECO:0000313" key="2">
    <source>
        <dbReference type="Proteomes" id="UP001595696"/>
    </source>
</evidence>
<proteinExistence type="predicted"/>
<gene>
    <name evidence="1" type="ORF">ACFO0B_24510</name>
</gene>
<comment type="caution">
    <text evidence="1">The sequence shown here is derived from an EMBL/GenBank/DDBJ whole genome shotgun (WGS) entry which is preliminary data.</text>
</comment>
<protein>
    <submittedName>
        <fullName evidence="1">Uncharacterized protein</fullName>
    </submittedName>
</protein>
<dbReference type="RefSeq" id="WP_378615322.1">
    <property type="nucleotide sequence ID" value="NZ_JBHSAX010000019.1"/>
</dbReference>
<organism evidence="1 2">
    <name type="scientific">Nocardia jiangsuensis</name>
    <dbReference type="NCBI Taxonomy" id="1691563"/>
    <lineage>
        <taxon>Bacteria</taxon>
        <taxon>Bacillati</taxon>
        <taxon>Actinomycetota</taxon>
        <taxon>Actinomycetes</taxon>
        <taxon>Mycobacteriales</taxon>
        <taxon>Nocardiaceae</taxon>
        <taxon>Nocardia</taxon>
    </lineage>
</organism>
<reference evidence="2" key="1">
    <citation type="journal article" date="2019" name="Int. J. Syst. Evol. Microbiol.">
        <title>The Global Catalogue of Microorganisms (GCM) 10K type strain sequencing project: providing services to taxonomists for standard genome sequencing and annotation.</title>
        <authorList>
            <consortium name="The Broad Institute Genomics Platform"/>
            <consortium name="The Broad Institute Genome Sequencing Center for Infectious Disease"/>
            <person name="Wu L."/>
            <person name="Ma J."/>
        </authorList>
    </citation>
    <scope>NUCLEOTIDE SEQUENCE [LARGE SCALE GENOMIC DNA]</scope>
    <source>
        <strain evidence="2">CGMCC 4.7330</strain>
    </source>
</reference>
<name>A0ABV8E062_9NOCA</name>
<evidence type="ECO:0000313" key="1">
    <source>
        <dbReference type="EMBL" id="MFC3965162.1"/>
    </source>
</evidence>
<sequence length="220" mass="23735">MTIPTALSTETRDHPAALLDELRELTATAPARARLACWDHVLAASAADDRELLDALFAAGTAPRLHGDYEGIVVGKLFGIPGLTLLNPVVAIEPGWVGKSFDAGTGTNRLDRLAYLAVRAAVPGYRGWVRTGAVYRGLRFTHRIERAVLAPHNQVVAVTYTDPALGNPGSRVVPIERVRDEIVELVPGVYLGRAQMRSTGGEIRAVGYFALRAPRPGVRR</sequence>